<evidence type="ECO:0008006" key="5">
    <source>
        <dbReference type="Google" id="ProtNLM"/>
    </source>
</evidence>
<dbReference type="AlphaFoldDB" id="A0A2N7NCP3"/>
<dbReference type="EMBL" id="MDBP01000080">
    <property type="protein sequence ID" value="PMP09972.1"/>
    <property type="molecule type" value="Genomic_DNA"/>
</dbReference>
<dbReference type="EMBL" id="SYVV01000043">
    <property type="protein sequence ID" value="TKG27963.1"/>
    <property type="molecule type" value="Genomic_DNA"/>
</dbReference>
<name>A0A2N7NCP3_9VIBR</name>
<dbReference type="RefSeq" id="WP_102258386.1">
    <property type="nucleotide sequence ID" value="NZ_MDBG01000002.1"/>
</dbReference>
<evidence type="ECO:0000313" key="4">
    <source>
        <dbReference type="Proteomes" id="UP000308018"/>
    </source>
</evidence>
<accession>A0A2N7NCP3</accession>
<proteinExistence type="predicted"/>
<dbReference type="Proteomes" id="UP000235579">
    <property type="component" value="Unassembled WGS sequence"/>
</dbReference>
<evidence type="ECO:0000313" key="1">
    <source>
        <dbReference type="EMBL" id="PMP09972.1"/>
    </source>
</evidence>
<comment type="caution">
    <text evidence="1">The sequence shown here is derived from an EMBL/GenBank/DDBJ whole genome shotgun (WGS) entry which is preliminary data.</text>
</comment>
<reference evidence="1" key="3">
    <citation type="journal article" date="2018" name="Nature">
        <title>A major lineage of non-tailed dsDNA viruses as unrecognized killers of marine bacteria.</title>
        <authorList>
            <person name="Kauffman K.M."/>
            <person name="Hussain F.A."/>
            <person name="Yang J."/>
            <person name="Arevalo P."/>
            <person name="Brown J.M."/>
            <person name="Chang W.K."/>
            <person name="VanInsberghe D."/>
            <person name="Elsherbini J."/>
            <person name="Sharma R.S."/>
            <person name="Cutler M.B."/>
            <person name="Kelly L."/>
            <person name="Polz M.F."/>
        </authorList>
    </citation>
    <scope>NUCLEOTIDE SEQUENCE</scope>
    <source>
        <strain evidence="1">10N.222.48.A2</strain>
    </source>
</reference>
<reference evidence="3" key="1">
    <citation type="submission" date="2016-07" db="EMBL/GenBank/DDBJ databases">
        <title>Nontailed viruses are major unrecognized killers of bacteria in the ocean.</title>
        <authorList>
            <person name="Kauffman K."/>
            <person name="Hussain F."/>
            <person name="Yang J."/>
            <person name="Arevalo P."/>
            <person name="Brown J."/>
            <person name="Cutler M."/>
            <person name="Kelly L."/>
            <person name="Polz M.F."/>
        </authorList>
    </citation>
    <scope>NUCLEOTIDE SEQUENCE [LARGE SCALE GENOMIC DNA]</scope>
    <source>
        <strain evidence="3">10N.222.48.A2</strain>
    </source>
</reference>
<reference evidence="1" key="2">
    <citation type="submission" date="2016-07" db="EMBL/GenBank/DDBJ databases">
        <authorList>
            <person name="Wan K."/>
            <person name="Booth B."/>
            <person name="Spirohn K."/>
            <person name="Hao T."/>
            <person name="Hu Y."/>
            <person name="Calderwood M."/>
            <person name="Hill D."/>
            <person name="Mohr S."/>
            <person name="Vidal M."/>
            <person name="Celniker S."/>
            <person name="Perrimon N."/>
        </authorList>
    </citation>
    <scope>NUCLEOTIDE SEQUENCE</scope>
    <source>
        <strain evidence="1">10N.222.48.A2</strain>
    </source>
</reference>
<reference evidence="2 4" key="4">
    <citation type="submission" date="2019-04" db="EMBL/GenBank/DDBJ databases">
        <title>A reverse ecology approach based on a biological definition of microbial populations.</title>
        <authorList>
            <person name="Arevalo P."/>
            <person name="Vaninsberghe D."/>
            <person name="Elsherbini J."/>
            <person name="Gore J."/>
            <person name="Polz M."/>
        </authorList>
    </citation>
    <scope>NUCLEOTIDE SEQUENCE [LARGE SCALE GENOMIC DNA]</scope>
    <source>
        <strain evidence="2 4">10N.222.45.A8</strain>
    </source>
</reference>
<sequence length="235" mass="26322">MLNLKKSTSITVMVLSLSGCFVNESDSLLLKRVNELHDNVSKTQHLLALGELSSKQKVSKAIEENPKLGVIASYYISNKRRSLNDEGFIEELLSINSLLLSESSMVSMYRTLKANGVPSVKVLSINNAPNLVGYQVRDKWKLVVSKSSSYAFNYPYNAFELSQYEKLSYTNDICNQGYEPLAIPTLLVDLNYQGEVPQVSVVDEGNSWRVIIDDESVNAHRFFKALVEVKCRLAS</sequence>
<protein>
    <recommendedName>
        <fullName evidence="5">Lipoprotein</fullName>
    </recommendedName>
</protein>
<evidence type="ECO:0000313" key="2">
    <source>
        <dbReference type="EMBL" id="TKG27963.1"/>
    </source>
</evidence>
<dbReference type="PROSITE" id="PS51257">
    <property type="entry name" value="PROKAR_LIPOPROTEIN"/>
    <property type="match status" value="1"/>
</dbReference>
<evidence type="ECO:0000313" key="3">
    <source>
        <dbReference type="Proteomes" id="UP000235579"/>
    </source>
</evidence>
<organism evidence="1 3">
    <name type="scientific">Vibrio tasmaniensis</name>
    <dbReference type="NCBI Taxonomy" id="212663"/>
    <lineage>
        <taxon>Bacteria</taxon>
        <taxon>Pseudomonadati</taxon>
        <taxon>Pseudomonadota</taxon>
        <taxon>Gammaproteobacteria</taxon>
        <taxon>Vibrionales</taxon>
        <taxon>Vibrionaceae</taxon>
        <taxon>Vibrio</taxon>
    </lineage>
</organism>
<dbReference type="Proteomes" id="UP000308018">
    <property type="component" value="Unassembled WGS sequence"/>
</dbReference>
<gene>
    <name evidence="1" type="ORF">BCS92_02265</name>
    <name evidence="2" type="ORF">FC057_22510</name>
</gene>